<proteinExistence type="predicted"/>
<evidence type="ECO:0000313" key="2">
    <source>
        <dbReference type="EMBL" id="KAA1121999.1"/>
    </source>
</evidence>
<evidence type="ECO:0000256" key="1">
    <source>
        <dbReference type="SAM" id="MobiDB-lite"/>
    </source>
</evidence>
<dbReference type="EMBL" id="VDEP01000236">
    <property type="protein sequence ID" value="KAA1121999.1"/>
    <property type="molecule type" value="Genomic_DNA"/>
</dbReference>
<protein>
    <submittedName>
        <fullName evidence="2">Uncharacterized protein</fullName>
    </submittedName>
</protein>
<evidence type="ECO:0000313" key="3">
    <source>
        <dbReference type="Proteomes" id="UP000325313"/>
    </source>
</evidence>
<reference evidence="2 3" key="1">
    <citation type="submission" date="2019-05" db="EMBL/GenBank/DDBJ databases">
        <title>Emergence of the Ug99 lineage of the wheat stem rust pathogen through somatic hybridization.</title>
        <authorList>
            <person name="Li F."/>
            <person name="Upadhyaya N.M."/>
            <person name="Sperschneider J."/>
            <person name="Matny O."/>
            <person name="Nguyen-Phuc H."/>
            <person name="Mago R."/>
            <person name="Raley C."/>
            <person name="Miller M.E."/>
            <person name="Silverstein K.A.T."/>
            <person name="Henningsen E."/>
            <person name="Hirsch C.D."/>
            <person name="Visser B."/>
            <person name="Pretorius Z.A."/>
            <person name="Steffenson B.J."/>
            <person name="Schwessinger B."/>
            <person name="Dodds P.N."/>
            <person name="Figueroa M."/>
        </authorList>
    </citation>
    <scope>NUCLEOTIDE SEQUENCE [LARGE SCALE GENOMIC DNA]</scope>
    <source>
        <strain evidence="2 3">Ug99</strain>
    </source>
</reference>
<organism evidence="2 3">
    <name type="scientific">Puccinia graminis f. sp. tritici</name>
    <dbReference type="NCBI Taxonomy" id="56615"/>
    <lineage>
        <taxon>Eukaryota</taxon>
        <taxon>Fungi</taxon>
        <taxon>Dikarya</taxon>
        <taxon>Basidiomycota</taxon>
        <taxon>Pucciniomycotina</taxon>
        <taxon>Pucciniomycetes</taxon>
        <taxon>Pucciniales</taxon>
        <taxon>Pucciniaceae</taxon>
        <taxon>Puccinia</taxon>
    </lineage>
</organism>
<dbReference type="Proteomes" id="UP000325313">
    <property type="component" value="Unassembled WGS sequence"/>
</dbReference>
<gene>
    <name evidence="2" type="ORF">PGTUg99_017014</name>
</gene>
<sequence length="267" mass="25678">MSNPNHTIPAHPTEALAPPKDAADGLQRLIDTAKVPAGEAAAQLSKDPADGPQPPKVTAEATSDRPQPPQDTADGPEPPMVTADGRQPEQPVVIGVGNPAGATGVVAEVAAGETEVVAPGTGVAYAGEGVAARETGVVTPGTAGVAAGTGVVHAGEGVAAPETGVVAAGAGLASPRNGVVAAAPTTGLTLAPGVVAQKTGVVAQETAVVAQKTAVVGLTAGVVASRTAVVNPPNPAEHDPSLLAPVGAVIPGADSETQLFSGTRATV</sequence>
<feature type="region of interest" description="Disordered" evidence="1">
    <location>
        <begin position="1"/>
        <end position="87"/>
    </location>
</feature>
<dbReference type="AlphaFoldDB" id="A0A5B0R9K5"/>
<accession>A0A5B0R9K5</accession>
<name>A0A5B0R9K5_PUCGR</name>
<comment type="caution">
    <text evidence="2">The sequence shown here is derived from an EMBL/GenBank/DDBJ whole genome shotgun (WGS) entry which is preliminary data.</text>
</comment>